<keyword evidence="5 11" id="KW-0132">Cell division</keyword>
<evidence type="ECO:0000313" key="17">
    <source>
        <dbReference type="Proteomes" id="UP000192602"/>
    </source>
</evidence>
<keyword evidence="7 11" id="KW-0143">Chaperone</keyword>
<dbReference type="Gene3D" id="3.10.50.40">
    <property type="match status" value="1"/>
</dbReference>
<evidence type="ECO:0000256" key="7">
    <source>
        <dbReference type="ARBA" id="ARBA00023186"/>
    </source>
</evidence>
<evidence type="ECO:0000256" key="2">
    <source>
        <dbReference type="ARBA" id="ARBA00005464"/>
    </source>
</evidence>
<dbReference type="Proteomes" id="UP000192602">
    <property type="component" value="Unassembled WGS sequence"/>
</dbReference>
<feature type="coiled-coil region" evidence="14">
    <location>
        <begin position="3"/>
        <end position="37"/>
    </location>
</feature>
<evidence type="ECO:0000256" key="12">
    <source>
        <dbReference type="PROSITE-ProRule" id="PRU00277"/>
    </source>
</evidence>
<dbReference type="InterPro" id="IPR008880">
    <property type="entry name" value="Trigger_fac_C"/>
</dbReference>
<dbReference type="Pfam" id="PF05698">
    <property type="entry name" value="Trigger_C"/>
    <property type="match status" value="1"/>
</dbReference>
<proteinExistence type="inferred from homology"/>
<dbReference type="InterPro" id="IPR005215">
    <property type="entry name" value="Trig_fac"/>
</dbReference>
<gene>
    <name evidence="11" type="primary">tig</name>
    <name evidence="16" type="ORF">SAMN05660197_0624</name>
</gene>
<dbReference type="RefSeq" id="WP_084275110.1">
    <property type="nucleotide sequence ID" value="NZ_AP026671.1"/>
</dbReference>
<evidence type="ECO:0000256" key="5">
    <source>
        <dbReference type="ARBA" id="ARBA00022618"/>
    </source>
</evidence>
<dbReference type="EC" id="5.2.1.8" evidence="3 11"/>
<dbReference type="InterPro" id="IPR001179">
    <property type="entry name" value="PPIase_FKBP_dom"/>
</dbReference>
<keyword evidence="9 11" id="KW-0131">Cell cycle</keyword>
<dbReference type="Gene3D" id="1.10.3120.10">
    <property type="entry name" value="Trigger factor, C-terminal domain"/>
    <property type="match status" value="1"/>
</dbReference>
<dbReference type="GO" id="GO:0005737">
    <property type="term" value="C:cytoplasm"/>
    <property type="evidence" value="ECO:0007669"/>
    <property type="project" value="UniProtKB-SubCell"/>
</dbReference>
<evidence type="ECO:0000256" key="9">
    <source>
        <dbReference type="ARBA" id="ARBA00023306"/>
    </source>
</evidence>
<evidence type="ECO:0000256" key="3">
    <source>
        <dbReference type="ARBA" id="ARBA00013194"/>
    </source>
</evidence>
<evidence type="ECO:0000256" key="6">
    <source>
        <dbReference type="ARBA" id="ARBA00023110"/>
    </source>
</evidence>
<evidence type="ECO:0000256" key="4">
    <source>
        <dbReference type="ARBA" id="ARBA00016902"/>
    </source>
</evidence>
<keyword evidence="8 11" id="KW-0413">Isomerase</keyword>
<comment type="domain">
    <text evidence="11">Consists of 3 domains; the N-terminus binds the ribosome, the middle domain has PPIase activity, while the C-terminus has intrinsic chaperone activity on its own.</text>
</comment>
<evidence type="ECO:0000256" key="10">
    <source>
        <dbReference type="ARBA" id="ARBA00029986"/>
    </source>
</evidence>
<comment type="subcellular location">
    <subcellularLocation>
        <location evidence="11">Cytoplasm</location>
    </subcellularLocation>
    <text evidence="11">About half TF is bound to the ribosome near the polypeptide exit tunnel while the other half is free in the cytoplasm.</text>
</comment>
<dbReference type="PIRSF" id="PIRSF003095">
    <property type="entry name" value="Trigger_factor"/>
    <property type="match status" value="1"/>
</dbReference>
<comment type="function">
    <text evidence="11">Involved in protein export. Acts as a chaperone by maintaining the newly synthesized protein in an open conformation. Functions as a peptidyl-prolyl cis-trans isomerase.</text>
</comment>
<dbReference type="InterPro" id="IPR046357">
    <property type="entry name" value="PPIase_dom_sf"/>
</dbReference>
<dbReference type="STRING" id="1069081.SAMN05660197_0624"/>
<dbReference type="Gene3D" id="3.30.70.1050">
    <property type="entry name" value="Trigger factor ribosome-binding domain"/>
    <property type="match status" value="1"/>
</dbReference>
<dbReference type="FunFam" id="3.10.50.40:FF:000001">
    <property type="entry name" value="Trigger factor"/>
    <property type="match status" value="1"/>
</dbReference>
<dbReference type="NCBIfam" id="TIGR00115">
    <property type="entry name" value="tig"/>
    <property type="match status" value="1"/>
</dbReference>
<feature type="domain" description="PPIase FKBP-type" evidence="15">
    <location>
        <begin position="165"/>
        <end position="254"/>
    </location>
</feature>
<protein>
    <recommendedName>
        <fullName evidence="4 11">Trigger factor</fullName>
        <shortName evidence="11">TF</shortName>
        <ecNumber evidence="3 11">5.2.1.8</ecNumber>
    </recommendedName>
    <alternativeName>
        <fullName evidence="10 11">PPIase</fullName>
    </alternativeName>
</protein>
<dbReference type="SUPFAM" id="SSF54534">
    <property type="entry name" value="FKBP-like"/>
    <property type="match status" value="1"/>
</dbReference>
<dbReference type="HAMAP" id="MF_00303">
    <property type="entry name" value="Trigger_factor_Tig"/>
    <property type="match status" value="1"/>
</dbReference>
<sequence>MELQATKVDNANAKVEAKIAKEEIEKKSNKIANQLAKTMDIPGFRKGKVPVAIVKKRYGEKIEQDAEAELVREALDKALEDLEIAKESMLGEPRFTKFEKKDEFIEMELEIGFRPEIALENYEELVPEFEEPQVTDEEVETRLKELAEAMAQFVENPKRKVAKEGDMVVIDFKGTLEDGTEIEGGSAQNFELRLGSGQFIPGFEEQVIGMKKGETKTIEVTFPEDYPNKELAGKKAKFEVTLHTIKEKEPVEINDELAKKMLPQNPDATVEVLKEEIKKQIKSEKLSKLYNEELKPKLMEALVEKYAFDLPRNIVDQEIDVQLNNKAASMNEEEIKELRENKEKVEALREELRPEAEKSVKATFIVDALAKKEGVSVDDQEVVQTIYYEALQMGRDPKEILEAYQKQGLLPAIKMAMIEDRLLTHLLNKKMKKEEAA</sequence>
<evidence type="ECO:0000256" key="13">
    <source>
        <dbReference type="RuleBase" id="RU003914"/>
    </source>
</evidence>
<evidence type="ECO:0000256" key="8">
    <source>
        <dbReference type="ARBA" id="ARBA00023235"/>
    </source>
</evidence>
<feature type="coiled-coil region" evidence="14">
    <location>
        <begin position="328"/>
        <end position="355"/>
    </location>
</feature>
<dbReference type="OrthoDB" id="9767721at2"/>
<comment type="catalytic activity">
    <reaction evidence="1 11 12">
        <text>[protein]-peptidylproline (omega=180) = [protein]-peptidylproline (omega=0)</text>
        <dbReference type="Rhea" id="RHEA:16237"/>
        <dbReference type="Rhea" id="RHEA-COMP:10747"/>
        <dbReference type="Rhea" id="RHEA-COMP:10748"/>
        <dbReference type="ChEBI" id="CHEBI:83833"/>
        <dbReference type="ChEBI" id="CHEBI:83834"/>
        <dbReference type="EC" id="5.2.1.8"/>
    </reaction>
</comment>
<evidence type="ECO:0000256" key="11">
    <source>
        <dbReference type="HAMAP-Rule" id="MF_00303"/>
    </source>
</evidence>
<dbReference type="Pfam" id="PF00254">
    <property type="entry name" value="FKBP_C"/>
    <property type="match status" value="1"/>
</dbReference>
<dbReference type="InterPro" id="IPR036611">
    <property type="entry name" value="Trigger_fac_ribosome-bd_sf"/>
</dbReference>
<dbReference type="InterPro" id="IPR037041">
    <property type="entry name" value="Trigger_fac_C_sf"/>
</dbReference>
<evidence type="ECO:0000256" key="1">
    <source>
        <dbReference type="ARBA" id="ARBA00000971"/>
    </source>
</evidence>
<dbReference type="GO" id="GO:0006457">
    <property type="term" value="P:protein folding"/>
    <property type="evidence" value="ECO:0007669"/>
    <property type="project" value="UniProtKB-UniRule"/>
</dbReference>
<keyword evidence="11" id="KW-0963">Cytoplasm</keyword>
<dbReference type="Pfam" id="PF05697">
    <property type="entry name" value="Trigger_N"/>
    <property type="match status" value="1"/>
</dbReference>
<dbReference type="SUPFAM" id="SSF109998">
    <property type="entry name" value="Triger factor/SurA peptide-binding domain-like"/>
    <property type="match status" value="1"/>
</dbReference>
<dbReference type="InterPro" id="IPR027304">
    <property type="entry name" value="Trigger_fact/SurA_dom_sf"/>
</dbReference>
<accession>A0A1W1WRJ7</accession>
<dbReference type="GO" id="GO:0015031">
    <property type="term" value="P:protein transport"/>
    <property type="evidence" value="ECO:0007669"/>
    <property type="project" value="UniProtKB-UniRule"/>
</dbReference>
<keyword evidence="17" id="KW-1185">Reference proteome</keyword>
<dbReference type="SUPFAM" id="SSF102735">
    <property type="entry name" value="Trigger factor ribosome-binding domain"/>
    <property type="match status" value="1"/>
</dbReference>
<evidence type="ECO:0000256" key="14">
    <source>
        <dbReference type="SAM" id="Coils"/>
    </source>
</evidence>
<dbReference type="GO" id="GO:0051301">
    <property type="term" value="P:cell division"/>
    <property type="evidence" value="ECO:0007669"/>
    <property type="project" value="UniProtKB-KW"/>
</dbReference>
<evidence type="ECO:0000259" key="15">
    <source>
        <dbReference type="PROSITE" id="PS50059"/>
    </source>
</evidence>
<comment type="similarity">
    <text evidence="2 11 13">Belongs to the FKBP-type PPIase family. Tig subfamily.</text>
</comment>
<reference evidence="17" key="1">
    <citation type="submission" date="2017-04" db="EMBL/GenBank/DDBJ databases">
        <authorList>
            <person name="Varghese N."/>
            <person name="Submissions S."/>
        </authorList>
    </citation>
    <scope>NUCLEOTIDE SEQUENCE [LARGE SCALE GENOMIC DNA]</scope>
    <source>
        <strain evidence="17">DSM 16512</strain>
    </source>
</reference>
<dbReference type="GO" id="GO:0003755">
    <property type="term" value="F:peptidyl-prolyl cis-trans isomerase activity"/>
    <property type="evidence" value="ECO:0007669"/>
    <property type="project" value="UniProtKB-UniRule"/>
</dbReference>
<keyword evidence="6 11" id="KW-0697">Rotamase</keyword>
<dbReference type="InterPro" id="IPR008881">
    <property type="entry name" value="Trigger_fac_ribosome-bd_bac"/>
</dbReference>
<dbReference type="AlphaFoldDB" id="A0A1W1WRJ7"/>
<name>A0A1W1WRJ7_9BACT</name>
<evidence type="ECO:0000313" key="16">
    <source>
        <dbReference type="EMBL" id="SMC08849.1"/>
    </source>
</evidence>
<dbReference type="PROSITE" id="PS50059">
    <property type="entry name" value="FKBP_PPIASE"/>
    <property type="match status" value="1"/>
</dbReference>
<organism evidence="16 17">
    <name type="scientific">Nitratiruptor tergarcus DSM 16512</name>
    <dbReference type="NCBI Taxonomy" id="1069081"/>
    <lineage>
        <taxon>Bacteria</taxon>
        <taxon>Pseudomonadati</taxon>
        <taxon>Campylobacterota</taxon>
        <taxon>Epsilonproteobacteria</taxon>
        <taxon>Nautiliales</taxon>
        <taxon>Nitratiruptoraceae</taxon>
        <taxon>Nitratiruptor</taxon>
    </lineage>
</organism>
<keyword evidence="14" id="KW-0175">Coiled coil</keyword>
<dbReference type="EMBL" id="FWWZ01000001">
    <property type="protein sequence ID" value="SMC08849.1"/>
    <property type="molecule type" value="Genomic_DNA"/>
</dbReference>